<gene>
    <name evidence="2" type="ORF">NCTC13163_02124</name>
</gene>
<reference evidence="2 3" key="1">
    <citation type="submission" date="2018-06" db="EMBL/GenBank/DDBJ databases">
        <authorList>
            <consortium name="Pathogen Informatics"/>
            <person name="Doyle S."/>
        </authorList>
    </citation>
    <scope>NUCLEOTIDE SEQUENCE [LARGE SCALE GENOMIC DNA]</scope>
    <source>
        <strain evidence="2 3">NCTC13163</strain>
    </source>
</reference>
<organism evidence="2 3">
    <name type="scientific">Exiguobacterium aurantiacum</name>
    <dbReference type="NCBI Taxonomy" id="33987"/>
    <lineage>
        <taxon>Bacteria</taxon>
        <taxon>Bacillati</taxon>
        <taxon>Bacillota</taxon>
        <taxon>Bacilli</taxon>
        <taxon>Bacillales</taxon>
        <taxon>Bacillales Family XII. Incertae Sedis</taxon>
        <taxon>Exiguobacterium</taxon>
    </lineage>
</organism>
<evidence type="ECO:0000256" key="1">
    <source>
        <dbReference type="SAM" id="Phobius"/>
    </source>
</evidence>
<accession>A0A377FVA3</accession>
<proteinExistence type="predicted"/>
<dbReference type="RefSeq" id="WP_024369843.1">
    <property type="nucleotide sequence ID" value="NZ_UGGP01000001.1"/>
</dbReference>
<dbReference type="OrthoDB" id="2356798at2"/>
<dbReference type="Proteomes" id="UP000254060">
    <property type="component" value="Unassembled WGS sequence"/>
</dbReference>
<keyword evidence="1" id="KW-0472">Membrane</keyword>
<name>A0A377FVA3_9BACL</name>
<feature type="transmembrane region" description="Helical" evidence="1">
    <location>
        <begin position="31"/>
        <end position="51"/>
    </location>
</feature>
<evidence type="ECO:0000313" key="3">
    <source>
        <dbReference type="Proteomes" id="UP000254060"/>
    </source>
</evidence>
<evidence type="ECO:0000313" key="2">
    <source>
        <dbReference type="EMBL" id="STO08747.1"/>
    </source>
</evidence>
<dbReference type="AlphaFoldDB" id="A0A377FVA3"/>
<keyword evidence="1" id="KW-1133">Transmembrane helix</keyword>
<keyword evidence="1" id="KW-0812">Transmembrane</keyword>
<dbReference type="STRING" id="1397694.GCA_000702585_02613"/>
<sequence>MKVTIAALMFLILSASYTVYSLYLLLIGQAIQPQWTGLALGALFTSSYFLLTKQLPAWDGSDHE</sequence>
<dbReference type="EMBL" id="UGGP01000001">
    <property type="protein sequence ID" value="STO08747.1"/>
    <property type="molecule type" value="Genomic_DNA"/>
</dbReference>
<protein>
    <submittedName>
        <fullName evidence="2">Uncharacterized protein</fullName>
    </submittedName>
</protein>